<dbReference type="InterPro" id="IPR000524">
    <property type="entry name" value="Tscrpt_reg_HTH_GntR"/>
</dbReference>
<keyword evidence="3" id="KW-0804">Transcription</keyword>
<keyword evidence="6" id="KW-1185">Reference proteome</keyword>
<dbReference type="PROSITE" id="PS50949">
    <property type="entry name" value="HTH_GNTR"/>
    <property type="match status" value="1"/>
</dbReference>
<dbReference type="AlphaFoldDB" id="A0A0F6W6M6"/>
<protein>
    <submittedName>
        <fullName evidence="5">Transcriptional regulator, GntR family protein</fullName>
    </submittedName>
</protein>
<organism evidence="5 6">
    <name type="scientific">Sandaracinus amylolyticus</name>
    <dbReference type="NCBI Taxonomy" id="927083"/>
    <lineage>
        <taxon>Bacteria</taxon>
        <taxon>Pseudomonadati</taxon>
        <taxon>Myxococcota</taxon>
        <taxon>Polyangia</taxon>
        <taxon>Polyangiales</taxon>
        <taxon>Sandaracinaceae</taxon>
        <taxon>Sandaracinus</taxon>
    </lineage>
</organism>
<proteinExistence type="predicted"/>
<dbReference type="GO" id="GO:0003677">
    <property type="term" value="F:DNA binding"/>
    <property type="evidence" value="ECO:0007669"/>
    <property type="project" value="UniProtKB-KW"/>
</dbReference>
<dbReference type="InterPro" id="IPR008920">
    <property type="entry name" value="TF_FadR/GntR_C"/>
</dbReference>
<dbReference type="SUPFAM" id="SSF46785">
    <property type="entry name" value="Winged helix' DNA-binding domain"/>
    <property type="match status" value="1"/>
</dbReference>
<accession>A0A0F6W6M6</accession>
<evidence type="ECO:0000313" key="6">
    <source>
        <dbReference type="Proteomes" id="UP000034883"/>
    </source>
</evidence>
<dbReference type="Pfam" id="PF00392">
    <property type="entry name" value="GntR"/>
    <property type="match status" value="1"/>
</dbReference>
<dbReference type="InterPro" id="IPR011711">
    <property type="entry name" value="GntR_C"/>
</dbReference>
<dbReference type="PRINTS" id="PR00035">
    <property type="entry name" value="HTHGNTR"/>
</dbReference>
<evidence type="ECO:0000256" key="2">
    <source>
        <dbReference type="ARBA" id="ARBA00023125"/>
    </source>
</evidence>
<dbReference type="PANTHER" id="PTHR43537">
    <property type="entry name" value="TRANSCRIPTIONAL REGULATOR, GNTR FAMILY"/>
    <property type="match status" value="1"/>
</dbReference>
<dbReference type="InterPro" id="IPR036388">
    <property type="entry name" value="WH-like_DNA-bd_sf"/>
</dbReference>
<dbReference type="SUPFAM" id="SSF48008">
    <property type="entry name" value="GntR ligand-binding domain-like"/>
    <property type="match status" value="1"/>
</dbReference>
<gene>
    <name evidence="5" type="ORF">DB32_005922</name>
</gene>
<evidence type="ECO:0000256" key="3">
    <source>
        <dbReference type="ARBA" id="ARBA00023163"/>
    </source>
</evidence>
<dbReference type="SMART" id="SM00345">
    <property type="entry name" value="HTH_GNTR"/>
    <property type="match status" value="1"/>
</dbReference>
<keyword evidence="2" id="KW-0238">DNA-binding</keyword>
<dbReference type="Gene3D" id="1.20.120.530">
    <property type="entry name" value="GntR ligand-binding domain-like"/>
    <property type="match status" value="1"/>
</dbReference>
<dbReference type="GO" id="GO:0003700">
    <property type="term" value="F:DNA-binding transcription factor activity"/>
    <property type="evidence" value="ECO:0007669"/>
    <property type="project" value="InterPro"/>
</dbReference>
<reference evidence="5 6" key="1">
    <citation type="submission" date="2015-03" db="EMBL/GenBank/DDBJ databases">
        <title>Genome assembly of Sandaracinus amylolyticus DSM 53668.</title>
        <authorList>
            <person name="Sharma G."/>
            <person name="Subramanian S."/>
        </authorList>
    </citation>
    <scope>NUCLEOTIDE SEQUENCE [LARGE SCALE GENOMIC DNA]</scope>
    <source>
        <strain evidence="5 6">DSM 53668</strain>
    </source>
</reference>
<dbReference type="KEGG" id="samy:DB32_005922"/>
<dbReference type="RefSeq" id="WP_053235880.1">
    <property type="nucleotide sequence ID" value="NZ_CP011125.1"/>
</dbReference>
<dbReference type="EMBL" id="CP011125">
    <property type="protein sequence ID" value="AKF08773.1"/>
    <property type="molecule type" value="Genomic_DNA"/>
</dbReference>
<dbReference type="InterPro" id="IPR036390">
    <property type="entry name" value="WH_DNA-bd_sf"/>
</dbReference>
<dbReference type="CDD" id="cd07377">
    <property type="entry name" value="WHTH_GntR"/>
    <property type="match status" value="1"/>
</dbReference>
<evidence type="ECO:0000313" key="5">
    <source>
        <dbReference type="EMBL" id="AKF08773.1"/>
    </source>
</evidence>
<dbReference type="STRING" id="927083.DB32_005922"/>
<dbReference type="OrthoDB" id="5454556at2"/>
<sequence>MDGGGAGARKRRPAARATRKADLVAHDLLQSVVAGDIAVGSLLPREDELATRYDVNRSVVREAIKLLEVHRLVEPTRRRGTEVLDPLRSLSPEVLRAMLQRRDGRIDRHVLAGLLEIRAGLDAQMTELAALRREDADLDALDALVARLRAARDPSAIDHVRLELPILVARATKNPLFEMLAHWNELVVRDLDAVFGSMRPTLDAYTQGIALLVDLIRRRDPDAVRALVAAYHAWATPRLLAAAALASGEPLDLALPKGGSR</sequence>
<dbReference type="PANTHER" id="PTHR43537:SF44">
    <property type="entry name" value="GNTR FAMILY REGULATORY PROTEIN"/>
    <property type="match status" value="1"/>
</dbReference>
<evidence type="ECO:0000256" key="1">
    <source>
        <dbReference type="ARBA" id="ARBA00023015"/>
    </source>
</evidence>
<dbReference type="Gene3D" id="1.10.10.10">
    <property type="entry name" value="Winged helix-like DNA-binding domain superfamily/Winged helix DNA-binding domain"/>
    <property type="match status" value="1"/>
</dbReference>
<dbReference type="Pfam" id="PF07729">
    <property type="entry name" value="FCD"/>
    <property type="match status" value="1"/>
</dbReference>
<dbReference type="SMART" id="SM00895">
    <property type="entry name" value="FCD"/>
    <property type="match status" value="1"/>
</dbReference>
<feature type="domain" description="HTH gntR-type" evidence="4">
    <location>
        <begin position="18"/>
        <end position="86"/>
    </location>
</feature>
<evidence type="ECO:0000259" key="4">
    <source>
        <dbReference type="PROSITE" id="PS50949"/>
    </source>
</evidence>
<name>A0A0F6W6M6_9BACT</name>
<dbReference type="Proteomes" id="UP000034883">
    <property type="component" value="Chromosome"/>
</dbReference>
<keyword evidence="1" id="KW-0805">Transcription regulation</keyword>